<name>A0A9R1VND1_LACSA</name>
<accession>A0A9R1VND1</accession>
<gene>
    <name evidence="1" type="ORF">LSAT_V11C500245010</name>
</gene>
<reference evidence="1 2" key="1">
    <citation type="journal article" date="2017" name="Nat. Commun.">
        <title>Genome assembly with in vitro proximity ligation data and whole-genome triplication in lettuce.</title>
        <authorList>
            <person name="Reyes-Chin-Wo S."/>
            <person name="Wang Z."/>
            <person name="Yang X."/>
            <person name="Kozik A."/>
            <person name="Arikit S."/>
            <person name="Song C."/>
            <person name="Xia L."/>
            <person name="Froenicke L."/>
            <person name="Lavelle D.O."/>
            <person name="Truco M.J."/>
            <person name="Xia R."/>
            <person name="Zhu S."/>
            <person name="Xu C."/>
            <person name="Xu H."/>
            <person name="Xu X."/>
            <person name="Cox K."/>
            <person name="Korf I."/>
            <person name="Meyers B.C."/>
            <person name="Michelmore R.W."/>
        </authorList>
    </citation>
    <scope>NUCLEOTIDE SEQUENCE [LARGE SCALE GENOMIC DNA]</scope>
    <source>
        <strain evidence="2">cv. Salinas</strain>
        <tissue evidence="1">Seedlings</tissue>
    </source>
</reference>
<sequence length="82" mass="9266">MMVFIVTPLPSTLNGGTHNENEGEQLPLSICHGYHPVLDTKNNVSQNKEMSPDFAPSSQKLVLVPVYCRSENTSYFERVYQH</sequence>
<dbReference type="Proteomes" id="UP000235145">
    <property type="component" value="Unassembled WGS sequence"/>
</dbReference>
<keyword evidence="2" id="KW-1185">Reference proteome</keyword>
<comment type="caution">
    <text evidence="1">The sequence shown here is derived from an EMBL/GenBank/DDBJ whole genome shotgun (WGS) entry which is preliminary data.</text>
</comment>
<dbReference type="AlphaFoldDB" id="A0A9R1VND1"/>
<evidence type="ECO:0000313" key="1">
    <source>
        <dbReference type="EMBL" id="KAJ0208005.1"/>
    </source>
</evidence>
<dbReference type="EMBL" id="NBSK02000005">
    <property type="protein sequence ID" value="KAJ0208005.1"/>
    <property type="molecule type" value="Genomic_DNA"/>
</dbReference>
<organism evidence="1 2">
    <name type="scientific">Lactuca sativa</name>
    <name type="common">Garden lettuce</name>
    <dbReference type="NCBI Taxonomy" id="4236"/>
    <lineage>
        <taxon>Eukaryota</taxon>
        <taxon>Viridiplantae</taxon>
        <taxon>Streptophyta</taxon>
        <taxon>Embryophyta</taxon>
        <taxon>Tracheophyta</taxon>
        <taxon>Spermatophyta</taxon>
        <taxon>Magnoliopsida</taxon>
        <taxon>eudicotyledons</taxon>
        <taxon>Gunneridae</taxon>
        <taxon>Pentapetalae</taxon>
        <taxon>asterids</taxon>
        <taxon>campanulids</taxon>
        <taxon>Asterales</taxon>
        <taxon>Asteraceae</taxon>
        <taxon>Cichorioideae</taxon>
        <taxon>Cichorieae</taxon>
        <taxon>Lactucinae</taxon>
        <taxon>Lactuca</taxon>
    </lineage>
</organism>
<evidence type="ECO:0000313" key="2">
    <source>
        <dbReference type="Proteomes" id="UP000235145"/>
    </source>
</evidence>
<proteinExistence type="predicted"/>
<protein>
    <submittedName>
        <fullName evidence="1">Uncharacterized protein</fullName>
    </submittedName>
</protein>